<comment type="caution">
    <text evidence="1">The sequence shown here is derived from an EMBL/GenBank/DDBJ whole genome shotgun (WGS) entry which is preliminary data.</text>
</comment>
<evidence type="ECO:0000313" key="2">
    <source>
        <dbReference type="Proteomes" id="UP001607303"/>
    </source>
</evidence>
<keyword evidence="2" id="KW-1185">Reference proteome</keyword>
<proteinExistence type="predicted"/>
<organism evidence="1 2">
    <name type="scientific">Vespula maculifrons</name>
    <name type="common">Eastern yellow jacket</name>
    <name type="synonym">Wasp</name>
    <dbReference type="NCBI Taxonomy" id="7453"/>
    <lineage>
        <taxon>Eukaryota</taxon>
        <taxon>Metazoa</taxon>
        <taxon>Ecdysozoa</taxon>
        <taxon>Arthropoda</taxon>
        <taxon>Hexapoda</taxon>
        <taxon>Insecta</taxon>
        <taxon>Pterygota</taxon>
        <taxon>Neoptera</taxon>
        <taxon>Endopterygota</taxon>
        <taxon>Hymenoptera</taxon>
        <taxon>Apocrita</taxon>
        <taxon>Aculeata</taxon>
        <taxon>Vespoidea</taxon>
        <taxon>Vespidae</taxon>
        <taxon>Vespinae</taxon>
        <taxon>Vespula</taxon>
    </lineage>
</organism>
<accession>A0ABD2B0J7</accession>
<sequence length="129" mass="15881">MLLILDNIQLHRVMKLNRLTNEMFLPMNSPANIRMCFMKMRRLYEKRLFQQILLEDNENFYENLPKGWKKFDFHDKEITKERSQRKNCDRKKSFNIHEFVNQDHQQHKDFNPRNLSGTNTRIKRLVKTI</sequence>
<gene>
    <name evidence="1" type="ORF">V1477_017734</name>
</gene>
<dbReference type="Proteomes" id="UP001607303">
    <property type="component" value="Unassembled WGS sequence"/>
</dbReference>
<name>A0ABD2B0J7_VESMC</name>
<evidence type="ECO:0000313" key="1">
    <source>
        <dbReference type="EMBL" id="KAL2726393.1"/>
    </source>
</evidence>
<dbReference type="EMBL" id="JAYRBN010000106">
    <property type="protein sequence ID" value="KAL2726393.1"/>
    <property type="molecule type" value="Genomic_DNA"/>
</dbReference>
<dbReference type="AlphaFoldDB" id="A0ABD2B0J7"/>
<protein>
    <submittedName>
        <fullName evidence="1">Jerky protein homolog-like</fullName>
    </submittedName>
</protein>
<reference evidence="1 2" key="1">
    <citation type="journal article" date="2024" name="Ann. Entomol. Soc. Am.">
        <title>Genomic analyses of the southern and eastern yellowjacket wasps (Hymenoptera: Vespidae) reveal evolutionary signatures of social life.</title>
        <authorList>
            <person name="Catto M.A."/>
            <person name="Caine P.B."/>
            <person name="Orr S.E."/>
            <person name="Hunt B.G."/>
            <person name="Goodisman M.A.D."/>
        </authorList>
    </citation>
    <scope>NUCLEOTIDE SEQUENCE [LARGE SCALE GENOMIC DNA]</scope>
    <source>
        <strain evidence="1">232</strain>
        <tissue evidence="1">Head and thorax</tissue>
    </source>
</reference>